<proteinExistence type="predicted"/>
<name>A0ABU2C8Q0_9BURK</name>
<gene>
    <name evidence="1" type="ORF">J2X19_002394</name>
</gene>
<comment type="caution">
    <text evidence="1">The sequence shown here is derived from an EMBL/GenBank/DDBJ whole genome shotgun (WGS) entry which is preliminary data.</text>
</comment>
<evidence type="ECO:0000313" key="2">
    <source>
        <dbReference type="Proteomes" id="UP001180487"/>
    </source>
</evidence>
<evidence type="ECO:0000313" key="1">
    <source>
        <dbReference type="EMBL" id="MDR7377715.1"/>
    </source>
</evidence>
<reference evidence="1 2" key="1">
    <citation type="submission" date="2023-07" db="EMBL/GenBank/DDBJ databases">
        <title>Sorghum-associated microbial communities from plants grown in Nebraska, USA.</title>
        <authorList>
            <person name="Schachtman D."/>
        </authorList>
    </citation>
    <scope>NUCLEOTIDE SEQUENCE [LARGE SCALE GENOMIC DNA]</scope>
    <source>
        <strain evidence="1 2">BE313</strain>
    </source>
</reference>
<protein>
    <submittedName>
        <fullName evidence="1">Stalled ribosome rescue protein Dom34</fullName>
    </submittedName>
</protein>
<dbReference type="RefSeq" id="WP_310373321.1">
    <property type="nucleotide sequence ID" value="NZ_JAVDXT010000002.1"/>
</dbReference>
<dbReference type="Proteomes" id="UP001180487">
    <property type="component" value="Unassembled WGS sequence"/>
</dbReference>
<organism evidence="1 2">
    <name type="scientific">Rhodoferax ferrireducens</name>
    <dbReference type="NCBI Taxonomy" id="192843"/>
    <lineage>
        <taxon>Bacteria</taxon>
        <taxon>Pseudomonadati</taxon>
        <taxon>Pseudomonadota</taxon>
        <taxon>Betaproteobacteria</taxon>
        <taxon>Burkholderiales</taxon>
        <taxon>Comamonadaceae</taxon>
        <taxon>Rhodoferax</taxon>
    </lineage>
</organism>
<dbReference type="EMBL" id="JAVDXT010000002">
    <property type="protein sequence ID" value="MDR7377715.1"/>
    <property type="molecule type" value="Genomic_DNA"/>
</dbReference>
<accession>A0ABU2C8Q0</accession>
<keyword evidence="2" id="KW-1185">Reference proteome</keyword>
<sequence length="126" mass="14001">MPLFHAVVLTDHQSALVVQFDAEQVLSQRIQAHKHQTAQRNSAVRTEHEFFGEVCNALDGIQQVLVTGSHTATADFKHYAEKHRPLLIPQIVGYEVVDHPTENQLVAMARKAFDKHNLMAGVPTAG</sequence>